<dbReference type="FunFam" id="1.20.1410.10:FF:000006">
    <property type="entry name" value="Huntingtin interacting protein"/>
    <property type="match status" value="1"/>
</dbReference>
<dbReference type="PROSITE" id="PS50945">
    <property type="entry name" value="I_LWEQ"/>
    <property type="match status" value="1"/>
</dbReference>
<proteinExistence type="predicted"/>
<evidence type="ECO:0000259" key="3">
    <source>
        <dbReference type="PROSITE" id="PS50945"/>
    </source>
</evidence>
<dbReference type="Proteomes" id="UP000762676">
    <property type="component" value="Unassembled WGS sequence"/>
</dbReference>
<dbReference type="SUPFAM" id="SSF109885">
    <property type="entry name" value="I/LWEQ domain"/>
    <property type="match status" value="1"/>
</dbReference>
<accession>A0AAV4H818</accession>
<gene>
    <name evidence="4" type="ORF">ElyMa_006229600</name>
</gene>
<dbReference type="GO" id="GO:0032051">
    <property type="term" value="F:clathrin light chain binding"/>
    <property type="evidence" value="ECO:0007669"/>
    <property type="project" value="TreeGrafter"/>
</dbReference>
<dbReference type="InterPro" id="IPR035964">
    <property type="entry name" value="I/LWEQ_dom_sf"/>
</dbReference>
<dbReference type="Gene3D" id="1.20.1410.10">
    <property type="entry name" value="I/LWEQ domain"/>
    <property type="match status" value="1"/>
</dbReference>
<sequence length="297" mass="31897">MKPLAMEIAVSLATGFSYHLSECIVQGFATSHAAQIEPGEELANECRLAGKAGITWLQNLKNGNNSKSDREEVEASIQRLIKHGDGLLPKMEDVKAEEIGDLLENEMAGMTQAIEAAAAKIQDMLHKTREDNTGVDLEVNENILGSCTDLMKAIKVLVEKSRDLQREIVVSGRGTTSVADFYKKNHRWTEGLLSAAKAVGWGATTLLDTADRVVRGQGKFEEIMACAHEIAASTAQLVVSSKVKADRGSQLLKELGAASKEVNQATGNVVASAKAAAEVVEDQLMSIHQTLVASNSR</sequence>
<protein>
    <submittedName>
        <fullName evidence="4">Huntingtin-interacting protein 1</fullName>
    </submittedName>
</protein>
<keyword evidence="2" id="KW-0963">Cytoplasm</keyword>
<dbReference type="AlphaFoldDB" id="A0AAV4H818"/>
<dbReference type="InterPro" id="IPR030224">
    <property type="entry name" value="Sla2_fam"/>
</dbReference>
<dbReference type="GO" id="GO:0048268">
    <property type="term" value="P:clathrin coat assembly"/>
    <property type="evidence" value="ECO:0007669"/>
    <property type="project" value="TreeGrafter"/>
</dbReference>
<reference evidence="4 5" key="1">
    <citation type="journal article" date="2021" name="Elife">
        <title>Chloroplast acquisition without the gene transfer in kleptoplastic sea slugs, Plakobranchus ocellatus.</title>
        <authorList>
            <person name="Maeda T."/>
            <person name="Takahashi S."/>
            <person name="Yoshida T."/>
            <person name="Shimamura S."/>
            <person name="Takaki Y."/>
            <person name="Nagai Y."/>
            <person name="Toyoda A."/>
            <person name="Suzuki Y."/>
            <person name="Arimoto A."/>
            <person name="Ishii H."/>
            <person name="Satoh N."/>
            <person name="Nishiyama T."/>
            <person name="Hasebe M."/>
            <person name="Maruyama T."/>
            <person name="Minagawa J."/>
            <person name="Obokata J."/>
            <person name="Shigenobu S."/>
        </authorList>
    </citation>
    <scope>NUCLEOTIDE SEQUENCE [LARGE SCALE GENOMIC DNA]</scope>
</reference>
<organism evidence="4 5">
    <name type="scientific">Elysia marginata</name>
    <dbReference type="NCBI Taxonomy" id="1093978"/>
    <lineage>
        <taxon>Eukaryota</taxon>
        <taxon>Metazoa</taxon>
        <taxon>Spiralia</taxon>
        <taxon>Lophotrochozoa</taxon>
        <taxon>Mollusca</taxon>
        <taxon>Gastropoda</taxon>
        <taxon>Heterobranchia</taxon>
        <taxon>Euthyneura</taxon>
        <taxon>Panpulmonata</taxon>
        <taxon>Sacoglossa</taxon>
        <taxon>Placobranchoidea</taxon>
        <taxon>Plakobranchidae</taxon>
        <taxon>Elysia</taxon>
    </lineage>
</organism>
<dbReference type="PANTHER" id="PTHR10407">
    <property type="entry name" value="HUNTINGTIN INTERACTING PROTEIN 1"/>
    <property type="match status" value="1"/>
</dbReference>
<name>A0AAV4H818_9GAST</name>
<dbReference type="GO" id="GO:0035615">
    <property type="term" value="F:clathrin adaptor activity"/>
    <property type="evidence" value="ECO:0007669"/>
    <property type="project" value="TreeGrafter"/>
</dbReference>
<dbReference type="GO" id="GO:0080025">
    <property type="term" value="F:phosphatidylinositol-3,5-bisphosphate binding"/>
    <property type="evidence" value="ECO:0007669"/>
    <property type="project" value="TreeGrafter"/>
</dbReference>
<dbReference type="EMBL" id="BMAT01012505">
    <property type="protein sequence ID" value="GFR93595.1"/>
    <property type="molecule type" value="Genomic_DNA"/>
</dbReference>
<comment type="caution">
    <text evidence="4">The sequence shown here is derived from an EMBL/GenBank/DDBJ whole genome shotgun (WGS) entry which is preliminary data.</text>
</comment>
<dbReference type="GO" id="GO:0030136">
    <property type="term" value="C:clathrin-coated vesicle"/>
    <property type="evidence" value="ECO:0007669"/>
    <property type="project" value="TreeGrafter"/>
</dbReference>
<dbReference type="GO" id="GO:0030864">
    <property type="term" value="C:cortical actin cytoskeleton"/>
    <property type="evidence" value="ECO:0007669"/>
    <property type="project" value="TreeGrafter"/>
</dbReference>
<dbReference type="InterPro" id="IPR002558">
    <property type="entry name" value="ILWEQ_dom"/>
</dbReference>
<dbReference type="GO" id="GO:0007015">
    <property type="term" value="P:actin filament organization"/>
    <property type="evidence" value="ECO:0007669"/>
    <property type="project" value="TreeGrafter"/>
</dbReference>
<dbReference type="SMART" id="SM00307">
    <property type="entry name" value="ILWEQ"/>
    <property type="match status" value="1"/>
</dbReference>
<evidence type="ECO:0000313" key="4">
    <source>
        <dbReference type="EMBL" id="GFR93595.1"/>
    </source>
</evidence>
<evidence type="ECO:0000313" key="5">
    <source>
        <dbReference type="Proteomes" id="UP000762676"/>
    </source>
</evidence>
<keyword evidence="5" id="KW-1185">Reference proteome</keyword>
<evidence type="ECO:0000256" key="2">
    <source>
        <dbReference type="ARBA" id="ARBA00022490"/>
    </source>
</evidence>
<dbReference type="GO" id="GO:0043325">
    <property type="term" value="F:phosphatidylinositol-3,4-bisphosphate binding"/>
    <property type="evidence" value="ECO:0007669"/>
    <property type="project" value="TreeGrafter"/>
</dbReference>
<evidence type="ECO:0000256" key="1">
    <source>
        <dbReference type="ARBA" id="ARBA00004496"/>
    </source>
</evidence>
<dbReference type="Pfam" id="PF01608">
    <property type="entry name" value="I_LWEQ"/>
    <property type="match status" value="1"/>
</dbReference>
<comment type="subcellular location">
    <subcellularLocation>
        <location evidence="1">Cytoplasm</location>
    </subcellularLocation>
</comment>
<feature type="domain" description="I/LWEQ" evidence="3">
    <location>
        <begin position="91"/>
        <end position="297"/>
    </location>
</feature>
<dbReference type="GO" id="GO:0051015">
    <property type="term" value="F:actin filament binding"/>
    <property type="evidence" value="ECO:0007669"/>
    <property type="project" value="TreeGrafter"/>
</dbReference>
<dbReference type="GO" id="GO:0006897">
    <property type="term" value="P:endocytosis"/>
    <property type="evidence" value="ECO:0007669"/>
    <property type="project" value="InterPro"/>
</dbReference>
<dbReference type="PANTHER" id="PTHR10407:SF15">
    <property type="entry name" value="HUNTINGTIN INTERACTING PROTEIN 1"/>
    <property type="match status" value="1"/>
</dbReference>